<evidence type="ECO:0000256" key="5">
    <source>
        <dbReference type="ARBA" id="ARBA00022692"/>
    </source>
</evidence>
<dbReference type="EMBL" id="JAPMXC010000001">
    <property type="protein sequence ID" value="MCY0387603.1"/>
    <property type="molecule type" value="Genomic_DNA"/>
</dbReference>
<feature type="transmembrane region" description="Helical" evidence="8">
    <location>
        <begin position="153"/>
        <end position="171"/>
    </location>
</feature>
<keyword evidence="3 8" id="KW-0813">Transport</keyword>
<dbReference type="Pfam" id="PF07690">
    <property type="entry name" value="MFS_1"/>
    <property type="match status" value="1"/>
</dbReference>
<dbReference type="PANTHER" id="PTHR23502:SF132">
    <property type="entry name" value="POLYAMINE TRANSPORTER 2-RELATED"/>
    <property type="match status" value="1"/>
</dbReference>
<feature type="transmembrane region" description="Helical" evidence="8">
    <location>
        <begin position="299"/>
        <end position="317"/>
    </location>
</feature>
<evidence type="ECO:0000256" key="2">
    <source>
        <dbReference type="ARBA" id="ARBA00006236"/>
    </source>
</evidence>
<keyword evidence="11" id="KW-1185">Reference proteome</keyword>
<dbReference type="InterPro" id="IPR020846">
    <property type="entry name" value="MFS_dom"/>
</dbReference>
<dbReference type="Gene3D" id="1.20.1720.10">
    <property type="entry name" value="Multidrug resistance protein D"/>
    <property type="match status" value="1"/>
</dbReference>
<keyword evidence="5 8" id="KW-0812">Transmembrane</keyword>
<dbReference type="PROSITE" id="PS50850">
    <property type="entry name" value="MFS"/>
    <property type="match status" value="1"/>
</dbReference>
<feature type="transmembrane region" description="Helical" evidence="8">
    <location>
        <begin position="213"/>
        <end position="233"/>
    </location>
</feature>
<sequence>MYRTAISALATRAYTRAYNRPLRSSRSLAARSLFALSYPSYPVTMPAHLATPVGNARRLLYLLGALAACGPLSIDMYLPALPSMAAQFGVAEGLAQATLTTFLVGFSVGMLLYGPLSDAYGRRPVLLAGVILYAAASLCCMLAPTILSLASLRFVQALGAGAASVLARAIARDAHAPADAARVLSFLQIVTSVGPLLAPLIGGQLLLLGGWRAVFAALTAYGVLSAVLVARRIPETWPRAKRRQAALAHSFLAYGRLLADPTVLAYLLCGGMSFAAMFAYIAGTPFVYIDYYHVSPQRYGFFFAANIVGLVGGNFLNARCVGRLGTLTLISWASAIACGAALLTGLACLTGWGGLPLLATALFFVVGTTGILGANCVTELMHRYPHNAGAAAALFGAVQFGLGALSGSVLGLLSNGTPLALGGVIAACGICMLVGRGLLRRLHGRPVKA</sequence>
<gene>
    <name evidence="10" type="ORF">OVY01_10230</name>
</gene>
<evidence type="ECO:0000256" key="4">
    <source>
        <dbReference type="ARBA" id="ARBA00022475"/>
    </source>
</evidence>
<feature type="transmembrane region" description="Helical" evidence="8">
    <location>
        <begin position="93"/>
        <end position="113"/>
    </location>
</feature>
<dbReference type="PANTHER" id="PTHR23502">
    <property type="entry name" value="MAJOR FACILITATOR SUPERFAMILY"/>
    <property type="match status" value="1"/>
</dbReference>
<comment type="subcellular location">
    <subcellularLocation>
        <location evidence="8">Cell inner membrane</location>
        <topology evidence="8">Multi-pass membrane protein</topology>
    </subcellularLocation>
    <subcellularLocation>
        <location evidence="1">Cell membrane</location>
        <topology evidence="1">Multi-pass membrane protein</topology>
    </subcellularLocation>
</comment>
<evidence type="ECO:0000256" key="8">
    <source>
        <dbReference type="RuleBase" id="RU365088"/>
    </source>
</evidence>
<keyword evidence="7 8" id="KW-0472">Membrane</keyword>
<accession>A0ABT3ZNR7</accession>
<dbReference type="NCBIfam" id="TIGR00710">
    <property type="entry name" value="efflux_Bcr_CflA"/>
    <property type="match status" value="1"/>
</dbReference>
<keyword evidence="6 8" id="KW-1133">Transmembrane helix</keyword>
<evidence type="ECO:0000313" key="10">
    <source>
        <dbReference type="EMBL" id="MCY0387603.1"/>
    </source>
</evidence>
<evidence type="ECO:0000313" key="11">
    <source>
        <dbReference type="Proteomes" id="UP001082899"/>
    </source>
</evidence>
<evidence type="ECO:0000259" key="9">
    <source>
        <dbReference type="PROSITE" id="PS50850"/>
    </source>
</evidence>
<protein>
    <recommendedName>
        <fullName evidence="8">Bcr/CflA family efflux transporter</fullName>
    </recommendedName>
</protein>
<feature type="domain" description="Major facilitator superfamily (MFS) profile" evidence="9">
    <location>
        <begin position="59"/>
        <end position="449"/>
    </location>
</feature>
<name>A0ABT3ZNR7_9BURK</name>
<comment type="similarity">
    <text evidence="2 8">Belongs to the major facilitator superfamily. Bcr/CmlA family.</text>
</comment>
<feature type="transmembrane region" description="Helical" evidence="8">
    <location>
        <begin position="329"/>
        <end position="352"/>
    </location>
</feature>
<feature type="transmembrane region" description="Helical" evidence="8">
    <location>
        <begin position="263"/>
        <end position="287"/>
    </location>
</feature>
<feature type="transmembrane region" description="Helical" evidence="8">
    <location>
        <begin position="419"/>
        <end position="439"/>
    </location>
</feature>
<feature type="transmembrane region" description="Helical" evidence="8">
    <location>
        <begin position="390"/>
        <end position="413"/>
    </location>
</feature>
<dbReference type="Proteomes" id="UP001082899">
    <property type="component" value="Unassembled WGS sequence"/>
</dbReference>
<evidence type="ECO:0000256" key="3">
    <source>
        <dbReference type="ARBA" id="ARBA00022448"/>
    </source>
</evidence>
<feature type="transmembrane region" description="Helical" evidence="8">
    <location>
        <begin position="358"/>
        <end position="378"/>
    </location>
</feature>
<dbReference type="InterPro" id="IPR036259">
    <property type="entry name" value="MFS_trans_sf"/>
</dbReference>
<keyword evidence="8" id="KW-0997">Cell inner membrane</keyword>
<evidence type="ECO:0000256" key="7">
    <source>
        <dbReference type="ARBA" id="ARBA00023136"/>
    </source>
</evidence>
<dbReference type="InterPro" id="IPR011701">
    <property type="entry name" value="MFS"/>
</dbReference>
<feature type="transmembrane region" description="Helical" evidence="8">
    <location>
        <begin position="125"/>
        <end position="147"/>
    </location>
</feature>
<evidence type="ECO:0000256" key="1">
    <source>
        <dbReference type="ARBA" id="ARBA00004651"/>
    </source>
</evidence>
<reference evidence="10" key="1">
    <citation type="submission" date="2022-11" db="EMBL/GenBank/DDBJ databases">
        <title>Robbsia betulipollinis sp. nov., isolated from pollen of birch (Betula pendula).</title>
        <authorList>
            <person name="Shi H."/>
            <person name="Ambika Manirajan B."/>
            <person name="Ratering S."/>
            <person name="Geissler-Plaum R."/>
            <person name="Schnell S."/>
        </authorList>
    </citation>
    <scope>NUCLEOTIDE SEQUENCE</scope>
    <source>
        <strain evidence="10">Bb-Pol-6</strain>
    </source>
</reference>
<feature type="transmembrane region" description="Helical" evidence="8">
    <location>
        <begin position="183"/>
        <end position="207"/>
    </location>
</feature>
<dbReference type="InterPro" id="IPR004812">
    <property type="entry name" value="Efflux_drug-R_Bcr/CmlA"/>
</dbReference>
<organism evidence="10 11">
    <name type="scientific">Robbsia betulipollinis</name>
    <dbReference type="NCBI Taxonomy" id="2981849"/>
    <lineage>
        <taxon>Bacteria</taxon>
        <taxon>Pseudomonadati</taxon>
        <taxon>Pseudomonadota</taxon>
        <taxon>Betaproteobacteria</taxon>
        <taxon>Burkholderiales</taxon>
        <taxon>Burkholderiaceae</taxon>
        <taxon>Robbsia</taxon>
    </lineage>
</organism>
<keyword evidence="4" id="KW-1003">Cell membrane</keyword>
<dbReference type="SUPFAM" id="SSF103473">
    <property type="entry name" value="MFS general substrate transporter"/>
    <property type="match status" value="1"/>
</dbReference>
<dbReference type="CDD" id="cd17320">
    <property type="entry name" value="MFS_MdfA_MDR_like"/>
    <property type="match status" value="1"/>
</dbReference>
<comment type="caution">
    <text evidence="10">The sequence shown here is derived from an EMBL/GenBank/DDBJ whole genome shotgun (WGS) entry which is preliminary data.</text>
</comment>
<evidence type="ECO:0000256" key="6">
    <source>
        <dbReference type="ARBA" id="ARBA00022989"/>
    </source>
</evidence>
<proteinExistence type="inferred from homology"/>
<feature type="transmembrane region" description="Helical" evidence="8">
    <location>
        <begin position="59"/>
        <end position="81"/>
    </location>
</feature>
<dbReference type="NCBIfam" id="NF008314">
    <property type="entry name" value="PRK11102.1"/>
    <property type="match status" value="1"/>
</dbReference>